<dbReference type="Pfam" id="PF00098">
    <property type="entry name" value="zf-CCHC"/>
    <property type="match status" value="1"/>
</dbReference>
<keyword evidence="1" id="KW-0863">Zinc-finger</keyword>
<dbReference type="InParanoid" id="A0A200QH59"/>
<reference evidence="4 5" key="1">
    <citation type="journal article" date="2017" name="Mol. Plant">
        <title>The Genome of Medicinal Plant Macleaya cordata Provides New Insights into Benzylisoquinoline Alkaloids Metabolism.</title>
        <authorList>
            <person name="Liu X."/>
            <person name="Liu Y."/>
            <person name="Huang P."/>
            <person name="Ma Y."/>
            <person name="Qing Z."/>
            <person name="Tang Q."/>
            <person name="Cao H."/>
            <person name="Cheng P."/>
            <person name="Zheng Y."/>
            <person name="Yuan Z."/>
            <person name="Zhou Y."/>
            <person name="Liu J."/>
            <person name="Tang Z."/>
            <person name="Zhuo Y."/>
            <person name="Zhang Y."/>
            <person name="Yu L."/>
            <person name="Huang J."/>
            <person name="Yang P."/>
            <person name="Peng Q."/>
            <person name="Zhang J."/>
            <person name="Jiang W."/>
            <person name="Zhang Z."/>
            <person name="Lin K."/>
            <person name="Ro D.K."/>
            <person name="Chen X."/>
            <person name="Xiong X."/>
            <person name="Shang Y."/>
            <person name="Huang S."/>
            <person name="Zeng J."/>
        </authorList>
    </citation>
    <scope>NUCLEOTIDE SEQUENCE [LARGE SCALE GENOMIC DNA]</scope>
    <source>
        <strain evidence="5">cv. BLH2017</strain>
        <tissue evidence="4">Root</tissue>
    </source>
</reference>
<accession>A0A200QH59</accession>
<keyword evidence="5" id="KW-1185">Reference proteome</keyword>
<dbReference type="AlphaFoldDB" id="A0A200QH59"/>
<dbReference type="GO" id="GO:0008270">
    <property type="term" value="F:zinc ion binding"/>
    <property type="evidence" value="ECO:0007669"/>
    <property type="project" value="UniProtKB-KW"/>
</dbReference>
<dbReference type="PROSITE" id="PS50158">
    <property type="entry name" value="ZF_CCHC"/>
    <property type="match status" value="1"/>
</dbReference>
<feature type="compositionally biased region" description="Polar residues" evidence="2">
    <location>
        <begin position="119"/>
        <end position="151"/>
    </location>
</feature>
<dbReference type="PANTHER" id="PTHR34482">
    <property type="entry name" value="DNA DAMAGE-INDUCIBLE PROTEIN 1-LIKE"/>
    <property type="match status" value="1"/>
</dbReference>
<dbReference type="InterPro" id="IPR036875">
    <property type="entry name" value="Znf_CCHC_sf"/>
</dbReference>
<dbReference type="Gene3D" id="4.10.60.10">
    <property type="entry name" value="Zinc finger, CCHC-type"/>
    <property type="match status" value="1"/>
</dbReference>
<comment type="caution">
    <text evidence="4">The sequence shown here is derived from an EMBL/GenBank/DDBJ whole genome shotgun (WGS) entry which is preliminary data.</text>
</comment>
<evidence type="ECO:0000313" key="5">
    <source>
        <dbReference type="Proteomes" id="UP000195402"/>
    </source>
</evidence>
<dbReference type="Pfam" id="PF03732">
    <property type="entry name" value="Retrotrans_gag"/>
    <property type="match status" value="1"/>
</dbReference>
<gene>
    <name evidence="4" type="ORF">BVC80_347g1</name>
</gene>
<proteinExistence type="predicted"/>
<dbReference type="EMBL" id="MVGT01002049">
    <property type="protein sequence ID" value="OVA09789.1"/>
    <property type="molecule type" value="Genomic_DNA"/>
</dbReference>
<name>A0A200QH59_MACCD</name>
<dbReference type="InterPro" id="IPR005162">
    <property type="entry name" value="Retrotrans_gag_dom"/>
</dbReference>
<organism evidence="4 5">
    <name type="scientific">Macleaya cordata</name>
    <name type="common">Five-seeded plume-poppy</name>
    <name type="synonym">Bocconia cordata</name>
    <dbReference type="NCBI Taxonomy" id="56857"/>
    <lineage>
        <taxon>Eukaryota</taxon>
        <taxon>Viridiplantae</taxon>
        <taxon>Streptophyta</taxon>
        <taxon>Embryophyta</taxon>
        <taxon>Tracheophyta</taxon>
        <taxon>Spermatophyta</taxon>
        <taxon>Magnoliopsida</taxon>
        <taxon>Ranunculales</taxon>
        <taxon>Papaveraceae</taxon>
        <taxon>Papaveroideae</taxon>
        <taxon>Macleaya</taxon>
    </lineage>
</organism>
<evidence type="ECO:0000256" key="2">
    <source>
        <dbReference type="SAM" id="MobiDB-lite"/>
    </source>
</evidence>
<keyword evidence="1" id="KW-0862">Zinc</keyword>
<feature type="compositionally biased region" description="Basic and acidic residues" evidence="2">
    <location>
        <begin position="107"/>
        <end position="118"/>
    </location>
</feature>
<evidence type="ECO:0000259" key="3">
    <source>
        <dbReference type="PROSITE" id="PS50158"/>
    </source>
</evidence>
<feature type="region of interest" description="Disordered" evidence="2">
    <location>
        <begin position="107"/>
        <end position="169"/>
    </location>
</feature>
<dbReference type="OMA" id="WALSERT"/>
<dbReference type="Proteomes" id="UP000195402">
    <property type="component" value="Unassembled WGS sequence"/>
</dbReference>
<dbReference type="GO" id="GO:0003676">
    <property type="term" value="F:nucleic acid binding"/>
    <property type="evidence" value="ECO:0007669"/>
    <property type="project" value="InterPro"/>
</dbReference>
<feature type="domain" description="CCHC-type" evidence="3">
    <location>
        <begin position="193"/>
        <end position="208"/>
    </location>
</feature>
<dbReference type="SUPFAM" id="SSF57756">
    <property type="entry name" value="Retrovirus zinc finger-like domains"/>
    <property type="match status" value="1"/>
</dbReference>
<sequence>MSWDEFLYLFDKKYFPRSIRIAKEREFLEIRQGTMTVTEYEIQFTRLSMFASDLIATEEKERQRFIDGLNDHYRRYIVGNLMIDTYAKAVECAREHEQDYWAYKKSKDQTKIDTKTEQRNNGNMTKNSSGQHKNGKQRQTQYVNKQNSQAWKKQKGNGNNGNRKQGDTINTGAVVLVEPQPIPAEPIAFHGFCYNCRERGHKASDCPNEKVQDGGRWG</sequence>
<evidence type="ECO:0000313" key="4">
    <source>
        <dbReference type="EMBL" id="OVA09789.1"/>
    </source>
</evidence>
<dbReference type="OrthoDB" id="2272416at2759"/>
<keyword evidence="1" id="KW-0479">Metal-binding</keyword>
<evidence type="ECO:0000256" key="1">
    <source>
        <dbReference type="PROSITE-ProRule" id="PRU00047"/>
    </source>
</evidence>
<dbReference type="SMART" id="SM00343">
    <property type="entry name" value="ZnF_C2HC"/>
    <property type="match status" value="1"/>
</dbReference>
<protein>
    <submittedName>
        <fullName evidence="4">Zinc finger protein</fullName>
    </submittedName>
</protein>
<dbReference type="InterPro" id="IPR001878">
    <property type="entry name" value="Znf_CCHC"/>
</dbReference>